<reference evidence="2" key="1">
    <citation type="submission" date="2025-08" db="UniProtKB">
        <authorList>
            <consortium name="RefSeq"/>
        </authorList>
    </citation>
    <scope>IDENTIFICATION</scope>
    <source>
        <tissue evidence="2">Whole organism</tissue>
    </source>
</reference>
<sequence length="149" mass="17537">MELRMCKRMVEFKNEMSALGPARKMEFNHNGSRLVRIINNEVEVVDPRTQRVVQSLSNGTNFQFTEVDHELILKSWRTDAHHSELQLRDLRFPSSHAGRIRFPDQAMLQYVYSQKDRSILSNMLVSHGSGHYQFEEKRKLVLHNKSRRG</sequence>
<evidence type="ECO:0000313" key="1">
    <source>
        <dbReference type="Proteomes" id="UP000694843"/>
    </source>
</evidence>
<evidence type="ECO:0000313" key="2">
    <source>
        <dbReference type="RefSeq" id="XP_047737419.1"/>
    </source>
</evidence>
<dbReference type="GeneID" id="125178222"/>
<organism evidence="1 2">
    <name type="scientific">Hyalella azteca</name>
    <name type="common">Amphipod</name>
    <dbReference type="NCBI Taxonomy" id="294128"/>
    <lineage>
        <taxon>Eukaryota</taxon>
        <taxon>Metazoa</taxon>
        <taxon>Ecdysozoa</taxon>
        <taxon>Arthropoda</taxon>
        <taxon>Crustacea</taxon>
        <taxon>Multicrustacea</taxon>
        <taxon>Malacostraca</taxon>
        <taxon>Eumalacostraca</taxon>
        <taxon>Peracarida</taxon>
        <taxon>Amphipoda</taxon>
        <taxon>Senticaudata</taxon>
        <taxon>Talitrida</taxon>
        <taxon>Talitroidea</taxon>
        <taxon>Hyalellidae</taxon>
        <taxon>Hyalella</taxon>
    </lineage>
</organism>
<name>A0A979FKA4_HYAAZ</name>
<protein>
    <submittedName>
        <fullName evidence="2">Uncharacterized protein LOC125178222</fullName>
    </submittedName>
</protein>
<accession>A0A979FKA4</accession>
<keyword evidence="1" id="KW-1185">Reference proteome</keyword>
<gene>
    <name evidence="2" type="primary">LOC125178222</name>
</gene>
<proteinExistence type="predicted"/>
<dbReference type="KEGG" id="hazt:125178222"/>
<dbReference type="AlphaFoldDB" id="A0A979FKA4"/>
<dbReference type="RefSeq" id="XP_047737419.1">
    <property type="nucleotide sequence ID" value="XM_047881463.1"/>
</dbReference>
<dbReference type="Proteomes" id="UP000694843">
    <property type="component" value="Unplaced"/>
</dbReference>